<sequence length="64" mass="7312">MIRENLGIKTIYIMIPVGKKMLIDHVGHKTKSPGAAALGLFYVYLYLKSTEVYNPFYCMKSKIL</sequence>
<dbReference type="Proteomes" id="UP000003100">
    <property type="component" value="Unassembled WGS sequence"/>
</dbReference>
<dbReference type="EMBL" id="ACBZ01000054">
    <property type="protein sequence ID" value="EEG49916.1"/>
    <property type="molecule type" value="Genomic_DNA"/>
</dbReference>
<name>C0CJY7_BLAHS</name>
<accession>C0CJY7</accession>
<dbReference type="AlphaFoldDB" id="C0CJY7"/>
<evidence type="ECO:0000313" key="1">
    <source>
        <dbReference type="EMBL" id="EEG49916.1"/>
    </source>
</evidence>
<reference evidence="1 2" key="1">
    <citation type="submission" date="2009-01" db="EMBL/GenBank/DDBJ databases">
        <authorList>
            <person name="Fulton L."/>
            <person name="Clifton S."/>
            <person name="Fulton B."/>
            <person name="Xu J."/>
            <person name="Minx P."/>
            <person name="Pepin K.H."/>
            <person name="Johnson M."/>
            <person name="Bhonagiri V."/>
            <person name="Nash W.E."/>
            <person name="Mardis E.R."/>
            <person name="Wilson R.K."/>
        </authorList>
    </citation>
    <scope>NUCLEOTIDE SEQUENCE [LARGE SCALE GENOMIC DNA]</scope>
    <source>
        <strain evidence="2">DSM 10507 / JCM 14656 / S5a33</strain>
    </source>
</reference>
<keyword evidence="2" id="KW-1185">Reference proteome</keyword>
<organism evidence="1 2">
    <name type="scientific">Blautia hydrogenotrophica (strain DSM 10507 / JCM 14656 / S5a33)</name>
    <name type="common">Ruminococcus hydrogenotrophicus</name>
    <dbReference type="NCBI Taxonomy" id="476272"/>
    <lineage>
        <taxon>Bacteria</taxon>
        <taxon>Bacillati</taxon>
        <taxon>Bacillota</taxon>
        <taxon>Clostridia</taxon>
        <taxon>Lachnospirales</taxon>
        <taxon>Lachnospiraceae</taxon>
        <taxon>Blautia</taxon>
    </lineage>
</organism>
<dbReference type="HOGENOM" id="CLU_2858762_0_0_9"/>
<evidence type="ECO:0000313" key="2">
    <source>
        <dbReference type="Proteomes" id="UP000003100"/>
    </source>
</evidence>
<dbReference type="PATRIC" id="fig|476272.21.peg.2504"/>
<dbReference type="GeneID" id="86820425"/>
<gene>
    <name evidence="1" type="ORF">RUMHYD_01157</name>
</gene>
<comment type="caution">
    <text evidence="1">The sequence shown here is derived from an EMBL/GenBank/DDBJ whole genome shotgun (WGS) entry which is preliminary data.</text>
</comment>
<reference evidence="1 2" key="2">
    <citation type="submission" date="2009-02" db="EMBL/GenBank/DDBJ databases">
        <title>Draft genome sequence of Blautia hydrogenotrophica DSM 10507 (Ruminococcus hydrogenotrophicus DSM 10507).</title>
        <authorList>
            <person name="Sudarsanam P."/>
            <person name="Ley R."/>
            <person name="Guruge J."/>
            <person name="Turnbaugh P.J."/>
            <person name="Mahowald M."/>
            <person name="Liep D."/>
            <person name="Gordon J."/>
        </authorList>
    </citation>
    <scope>NUCLEOTIDE SEQUENCE [LARGE SCALE GENOMIC DNA]</scope>
    <source>
        <strain evidence="2">DSM 10507 / JCM 14656 / S5a33</strain>
    </source>
</reference>
<proteinExistence type="predicted"/>
<protein>
    <submittedName>
        <fullName evidence="1">Uncharacterized protein</fullName>
    </submittedName>
</protein>
<dbReference type="RefSeq" id="WP_005947037.1">
    <property type="nucleotide sequence ID" value="NZ_CP136423.1"/>
</dbReference>